<evidence type="ECO:0000313" key="2">
    <source>
        <dbReference type="EMBL" id="UUI63760.1"/>
    </source>
</evidence>
<evidence type="ECO:0000313" key="3">
    <source>
        <dbReference type="Proteomes" id="UP001317322"/>
    </source>
</evidence>
<sequence>MNRTADELTAALHRAASRAPHMSLDPVETVRLGRRRARTRRAGALGGAAVLVVAVAVGASALPDRAPTLPAAPTDLVASSAAAPQPTPDVVALAPTLRATRSPAATTSPGGTTWWLTGLSASGEHLVLGDAPVRWGTRTSVPFAAGDPGSDAGVASLELEWDAQADVRDHGPGNGYPSQASTSLGVPGDALEITMGAVPAWMPGARVALTFSYGVPDADGEVRHVVELPTFPDPSGTGAQLYAVAGDPSLPDLTGTVPRGGSVSGASWVVFVGADGSTYVNGLPVTPGQLGVWLGEGAVDEVVAELRAMGAAL</sequence>
<name>A0ABY5K3X5_9CELL</name>
<reference evidence="2 3" key="1">
    <citation type="submission" date="2022-07" db="EMBL/GenBank/DDBJ databases">
        <title>Novel species in genus cellulomonas.</title>
        <authorList>
            <person name="Ye L."/>
        </authorList>
    </citation>
    <scope>NUCLEOTIDE SEQUENCE [LARGE SCALE GENOMIC DNA]</scope>
    <source>
        <strain evidence="3">zg-Y908</strain>
    </source>
</reference>
<dbReference type="RefSeq" id="WP_227563337.1">
    <property type="nucleotide sequence ID" value="NZ_CP101989.1"/>
</dbReference>
<keyword evidence="3" id="KW-1185">Reference proteome</keyword>
<evidence type="ECO:0008006" key="4">
    <source>
        <dbReference type="Google" id="ProtNLM"/>
    </source>
</evidence>
<protein>
    <recommendedName>
        <fullName evidence="4">Anti-sigma factor</fullName>
    </recommendedName>
</protein>
<proteinExistence type="predicted"/>
<keyword evidence="1" id="KW-0812">Transmembrane</keyword>
<accession>A0ABY5K3X5</accession>
<feature type="transmembrane region" description="Helical" evidence="1">
    <location>
        <begin position="42"/>
        <end position="62"/>
    </location>
</feature>
<evidence type="ECO:0000256" key="1">
    <source>
        <dbReference type="SAM" id="Phobius"/>
    </source>
</evidence>
<gene>
    <name evidence="2" type="ORF">NP075_11470</name>
</gene>
<keyword evidence="1" id="KW-0472">Membrane</keyword>
<keyword evidence="1" id="KW-1133">Transmembrane helix</keyword>
<dbReference type="EMBL" id="CP101989">
    <property type="protein sequence ID" value="UUI63760.1"/>
    <property type="molecule type" value="Genomic_DNA"/>
</dbReference>
<dbReference type="Proteomes" id="UP001317322">
    <property type="component" value="Chromosome"/>
</dbReference>
<organism evidence="2 3">
    <name type="scientific">Cellulomonas wangsupingiae</name>
    <dbReference type="NCBI Taxonomy" id="2968085"/>
    <lineage>
        <taxon>Bacteria</taxon>
        <taxon>Bacillati</taxon>
        <taxon>Actinomycetota</taxon>
        <taxon>Actinomycetes</taxon>
        <taxon>Micrococcales</taxon>
        <taxon>Cellulomonadaceae</taxon>
        <taxon>Cellulomonas</taxon>
    </lineage>
</organism>